<reference evidence="2" key="1">
    <citation type="submission" date="2023-06" db="EMBL/GenBank/DDBJ databases">
        <title>Genome-scale phylogeny and comparative genomics of the fungal order Sordariales.</title>
        <authorList>
            <consortium name="Lawrence Berkeley National Laboratory"/>
            <person name="Hensen N."/>
            <person name="Bonometti L."/>
            <person name="Westerberg I."/>
            <person name="Brannstrom I.O."/>
            <person name="Guillou S."/>
            <person name="Cros-Aarteil S."/>
            <person name="Calhoun S."/>
            <person name="Haridas S."/>
            <person name="Kuo A."/>
            <person name="Mondo S."/>
            <person name="Pangilinan J."/>
            <person name="Riley R."/>
            <person name="Labutti K."/>
            <person name="Andreopoulos B."/>
            <person name="Lipzen A."/>
            <person name="Chen C."/>
            <person name="Yanf M."/>
            <person name="Daum C."/>
            <person name="Ng V."/>
            <person name="Clum A."/>
            <person name="Steindorff A."/>
            <person name="Ohm R."/>
            <person name="Martin F."/>
            <person name="Silar P."/>
            <person name="Natvig D."/>
            <person name="Lalanne C."/>
            <person name="Gautier V."/>
            <person name="Ament-Velasquez S.L."/>
            <person name="Kruys A."/>
            <person name="Hutchinson M.I."/>
            <person name="Powell A.J."/>
            <person name="Barry K."/>
            <person name="Miller A.N."/>
            <person name="Grigoriev I.V."/>
            <person name="Debuchy R."/>
            <person name="Gladieux P."/>
            <person name="Thoren M.H."/>
            <person name="Johannesson H."/>
        </authorList>
    </citation>
    <scope>NUCLEOTIDE SEQUENCE</scope>
    <source>
        <strain evidence="2">CBS 540.89</strain>
    </source>
</reference>
<sequence length="435" mass="47841">MAPSPAPAPEIKDDWLEVDADSDDNYSVQSYSDSDSDSGSDSEVGEGGGVKSATDSDVEAVQEGDVIASPPETEGIGAVKVTSKIGTEDAPAPGSEAHGADDTGWPSSKGEESGDARRVQDDQINEQRILSGLRKAHDTFDFAWRGLEPFRCVLQEQLDQFIVCGYALHHFDSSMTRTLAGLLDHLDALQGLAKQQMHSGLQAQRKRLQQKIACAINLVSELCEPMKKVYITLKQHDLGSFLASFEQSIDAIVKHLRALMDAIAGQKKNGCTAEYTQMSNVVDFCNFAISSCLRAKAAATLWSKLVEAYPVNPREVLLTTRSFGRVDFDYLETAMREIKTFEAKLASVTKYKSAGVEWRVLSGSDLGGDNWAAQANPWLALAQDKEKTAWQRYHYKIMARVNIGELAKLQSVIPVLTDYLERRKYSRAFGLSTEE</sequence>
<accession>A0AA40BKS6</accession>
<evidence type="ECO:0000256" key="1">
    <source>
        <dbReference type="SAM" id="MobiDB-lite"/>
    </source>
</evidence>
<feature type="compositionally biased region" description="Acidic residues" evidence="1">
    <location>
        <begin position="34"/>
        <end position="44"/>
    </location>
</feature>
<organism evidence="2 3">
    <name type="scientific">Apiosordaria backusii</name>
    <dbReference type="NCBI Taxonomy" id="314023"/>
    <lineage>
        <taxon>Eukaryota</taxon>
        <taxon>Fungi</taxon>
        <taxon>Dikarya</taxon>
        <taxon>Ascomycota</taxon>
        <taxon>Pezizomycotina</taxon>
        <taxon>Sordariomycetes</taxon>
        <taxon>Sordariomycetidae</taxon>
        <taxon>Sordariales</taxon>
        <taxon>Lasiosphaeriaceae</taxon>
        <taxon>Apiosordaria</taxon>
    </lineage>
</organism>
<dbReference type="AlphaFoldDB" id="A0AA40BKS6"/>
<keyword evidence="3" id="KW-1185">Reference proteome</keyword>
<feature type="region of interest" description="Disordered" evidence="1">
    <location>
        <begin position="1"/>
        <end position="123"/>
    </location>
</feature>
<name>A0AA40BKS6_9PEZI</name>
<evidence type="ECO:0000313" key="2">
    <source>
        <dbReference type="EMBL" id="KAK0736003.1"/>
    </source>
</evidence>
<evidence type="ECO:0000313" key="3">
    <source>
        <dbReference type="Proteomes" id="UP001172159"/>
    </source>
</evidence>
<protein>
    <submittedName>
        <fullName evidence="2">Uncharacterized protein</fullName>
    </submittedName>
</protein>
<dbReference type="EMBL" id="JAUKTV010000006">
    <property type="protein sequence ID" value="KAK0736003.1"/>
    <property type="molecule type" value="Genomic_DNA"/>
</dbReference>
<feature type="compositionally biased region" description="Basic and acidic residues" evidence="1">
    <location>
        <begin position="109"/>
        <end position="121"/>
    </location>
</feature>
<comment type="caution">
    <text evidence="2">The sequence shown here is derived from an EMBL/GenBank/DDBJ whole genome shotgun (WGS) entry which is preliminary data.</text>
</comment>
<proteinExistence type="predicted"/>
<gene>
    <name evidence="2" type="ORF">B0T21DRAFT_366100</name>
</gene>
<dbReference type="Proteomes" id="UP001172159">
    <property type="component" value="Unassembled WGS sequence"/>
</dbReference>